<dbReference type="Gene3D" id="2.10.50.10">
    <property type="entry name" value="Tumor Necrosis Factor Receptor, subunit A, domain 2"/>
    <property type="match status" value="2"/>
</dbReference>
<feature type="signal peptide" evidence="1">
    <location>
        <begin position="1"/>
        <end position="20"/>
    </location>
</feature>
<dbReference type="EMBL" id="CAJNJA010005524">
    <property type="protein sequence ID" value="CAE7192091.1"/>
    <property type="molecule type" value="Genomic_DNA"/>
</dbReference>
<dbReference type="PANTHER" id="PTHR46967">
    <property type="entry name" value="INSULIN-LIKE GROWTH FACTOR BINDING PROTEIN,N-TERMINAL"/>
    <property type="match status" value="1"/>
</dbReference>
<dbReference type="Proteomes" id="UP000601435">
    <property type="component" value="Unassembled WGS sequence"/>
</dbReference>
<sequence length="634" mass="68993">MYTIGVIACIALATLACCSAVTASAASAARCFEDGIPPQRFANVVADGDVFPLGMAVGDWPVARLLSAVSEIIIEELLGVNVSSTISGGNSVDGFYAIAGCTRPSQVSDRGCGSKTTRMHIYLEAWVSLYRGEYDQIQQDFPETAPKSLGSSGYTGTQSMYLPKRILDFAINSEGVPLEFYRTYNSSWYEPSEYFDKLSAVNLSWLRPCRETRFVQSNNMQTYVQVTQDTEGVENIGGSLMAKCQDGFFWRAPACRDNVTRCVPVLTGGTGWEVEAVMQKATLFNMPLALGVATPERYYRIPTEVKSLFVWWAPDDTFVDLNPVELRFPRYDRAAWLNGDLRTAPEQVVIEKLVSQNIGELAPAVEDLVQKMRWSQDDVDIMLRDMKASEDPAHTVACRWLLANSETWSTWLAGETACFEGFGLFDGSSFVADRDGATELACRPCESGSYSEELRDTKGKTHICQKCPVGSCQPSGAAAGCDLCNEGEYQDEEGALDCKRCPLGRFQDEKGKSGCKLCSNGTTTLGLGSLSEQDCGCLPETIREVYNVSCQPCPEGLSCPVLSTLSSLLNGSAIAHELSPRIRAGYFSTAEEPLELFKCIPSTHCPGGPPNTCLGGLSALPCAACGEREYFDGQ</sequence>
<feature type="chain" id="PRO_5032990964" description="Tyrosine-protein kinase ephrin type A/B receptor-like domain-containing protein" evidence="1">
    <location>
        <begin position="21"/>
        <end position="634"/>
    </location>
</feature>
<evidence type="ECO:0000256" key="1">
    <source>
        <dbReference type="SAM" id="SignalP"/>
    </source>
</evidence>
<comment type="caution">
    <text evidence="3">The sequence shown here is derived from an EMBL/GenBank/DDBJ whole genome shotgun (WGS) entry which is preliminary data.</text>
</comment>
<accession>A0A812IXB6</accession>
<feature type="non-terminal residue" evidence="3">
    <location>
        <position position="1"/>
    </location>
</feature>
<gene>
    <name evidence="3" type="ORF">SNEC2469_LOCUS1197</name>
</gene>
<evidence type="ECO:0000313" key="4">
    <source>
        <dbReference type="Proteomes" id="UP000601435"/>
    </source>
</evidence>
<dbReference type="OrthoDB" id="415069at2759"/>
<name>A0A812IXB6_9DINO</name>
<evidence type="ECO:0000313" key="3">
    <source>
        <dbReference type="EMBL" id="CAE7192091.1"/>
    </source>
</evidence>
<protein>
    <recommendedName>
        <fullName evidence="2">Tyrosine-protein kinase ephrin type A/B receptor-like domain-containing protein</fullName>
    </recommendedName>
</protein>
<organism evidence="3 4">
    <name type="scientific">Symbiodinium necroappetens</name>
    <dbReference type="NCBI Taxonomy" id="1628268"/>
    <lineage>
        <taxon>Eukaryota</taxon>
        <taxon>Sar</taxon>
        <taxon>Alveolata</taxon>
        <taxon>Dinophyceae</taxon>
        <taxon>Suessiales</taxon>
        <taxon>Symbiodiniaceae</taxon>
        <taxon>Symbiodinium</taxon>
    </lineage>
</organism>
<keyword evidence="4" id="KW-1185">Reference proteome</keyword>
<dbReference type="Pfam" id="PF07699">
    <property type="entry name" value="Ephrin_rec_like"/>
    <property type="match status" value="1"/>
</dbReference>
<dbReference type="AlphaFoldDB" id="A0A812IXB6"/>
<dbReference type="SUPFAM" id="SSF53850">
    <property type="entry name" value="Periplasmic binding protein-like II"/>
    <property type="match status" value="1"/>
</dbReference>
<proteinExistence type="predicted"/>
<dbReference type="InterPro" id="IPR011641">
    <property type="entry name" value="Tyr-kin_ephrin_A/B_rcpt-like"/>
</dbReference>
<evidence type="ECO:0000259" key="2">
    <source>
        <dbReference type="Pfam" id="PF07699"/>
    </source>
</evidence>
<reference evidence="3" key="1">
    <citation type="submission" date="2021-02" db="EMBL/GenBank/DDBJ databases">
        <authorList>
            <person name="Dougan E. K."/>
            <person name="Rhodes N."/>
            <person name="Thang M."/>
            <person name="Chan C."/>
        </authorList>
    </citation>
    <scope>NUCLEOTIDE SEQUENCE</scope>
</reference>
<dbReference type="Gene3D" id="3.40.190.10">
    <property type="entry name" value="Periplasmic binding protein-like II"/>
    <property type="match status" value="1"/>
</dbReference>
<feature type="domain" description="Tyrosine-protein kinase ephrin type A/B receptor-like" evidence="2">
    <location>
        <begin position="498"/>
        <end position="535"/>
    </location>
</feature>
<dbReference type="SMART" id="SM01411">
    <property type="entry name" value="Ephrin_rec_like"/>
    <property type="match status" value="2"/>
</dbReference>
<keyword evidence="1" id="KW-0732">Signal</keyword>
<dbReference type="PANTHER" id="PTHR46967:SF1">
    <property type="entry name" value="KERATIN-ASSOCIATED PROTEIN 16-1-LIKE"/>
    <property type="match status" value="1"/>
</dbReference>
<dbReference type="Gene3D" id="3.40.190.100">
    <property type="entry name" value="Glycine betaine-binding periplasmic protein, domain 2"/>
    <property type="match status" value="1"/>
</dbReference>